<organism evidence="1 2">
    <name type="scientific">Parachaetomium inaequale</name>
    <dbReference type="NCBI Taxonomy" id="2588326"/>
    <lineage>
        <taxon>Eukaryota</taxon>
        <taxon>Fungi</taxon>
        <taxon>Dikarya</taxon>
        <taxon>Ascomycota</taxon>
        <taxon>Pezizomycotina</taxon>
        <taxon>Sordariomycetes</taxon>
        <taxon>Sordariomycetidae</taxon>
        <taxon>Sordariales</taxon>
        <taxon>Chaetomiaceae</taxon>
        <taxon>Parachaetomium</taxon>
    </lineage>
</organism>
<dbReference type="EMBL" id="MU854738">
    <property type="protein sequence ID" value="KAK4031650.1"/>
    <property type="molecule type" value="Genomic_DNA"/>
</dbReference>
<protein>
    <submittedName>
        <fullName evidence="1">Uncharacterized protein</fullName>
    </submittedName>
</protein>
<comment type="caution">
    <text evidence="1">The sequence shown here is derived from an EMBL/GenBank/DDBJ whole genome shotgun (WGS) entry which is preliminary data.</text>
</comment>
<accession>A0AAN6SLM9</accession>
<evidence type="ECO:0000313" key="1">
    <source>
        <dbReference type="EMBL" id="KAK4031650.1"/>
    </source>
</evidence>
<keyword evidence="2" id="KW-1185">Reference proteome</keyword>
<proteinExistence type="predicted"/>
<name>A0AAN6SLM9_9PEZI</name>
<evidence type="ECO:0000313" key="2">
    <source>
        <dbReference type="Proteomes" id="UP001303115"/>
    </source>
</evidence>
<gene>
    <name evidence="1" type="ORF">C8A01DRAFT_41901</name>
</gene>
<reference evidence="2" key="1">
    <citation type="journal article" date="2023" name="Mol. Phylogenet. Evol.">
        <title>Genome-scale phylogeny and comparative genomics of the fungal order Sordariales.</title>
        <authorList>
            <person name="Hensen N."/>
            <person name="Bonometti L."/>
            <person name="Westerberg I."/>
            <person name="Brannstrom I.O."/>
            <person name="Guillou S."/>
            <person name="Cros-Aarteil S."/>
            <person name="Calhoun S."/>
            <person name="Haridas S."/>
            <person name="Kuo A."/>
            <person name="Mondo S."/>
            <person name="Pangilinan J."/>
            <person name="Riley R."/>
            <person name="LaButti K."/>
            <person name="Andreopoulos B."/>
            <person name="Lipzen A."/>
            <person name="Chen C."/>
            <person name="Yan M."/>
            <person name="Daum C."/>
            <person name="Ng V."/>
            <person name="Clum A."/>
            <person name="Steindorff A."/>
            <person name="Ohm R.A."/>
            <person name="Martin F."/>
            <person name="Silar P."/>
            <person name="Natvig D.O."/>
            <person name="Lalanne C."/>
            <person name="Gautier V."/>
            <person name="Ament-Velasquez S.L."/>
            <person name="Kruys A."/>
            <person name="Hutchinson M.I."/>
            <person name="Powell A.J."/>
            <person name="Barry K."/>
            <person name="Miller A.N."/>
            <person name="Grigoriev I.V."/>
            <person name="Debuchy R."/>
            <person name="Gladieux P."/>
            <person name="Hiltunen Thoren M."/>
            <person name="Johannesson H."/>
        </authorList>
    </citation>
    <scope>NUCLEOTIDE SEQUENCE [LARGE SCALE GENOMIC DNA]</scope>
    <source>
        <strain evidence="2">CBS 284.82</strain>
    </source>
</reference>
<dbReference type="Proteomes" id="UP001303115">
    <property type="component" value="Unassembled WGS sequence"/>
</dbReference>
<sequence>MEYFPGEIYDLIVTHLHNHFCRSTRYLKSHGTFVLGSTCPHHSIIERQVRYCTDEDNRSIVAGIAGLRIDFDLLESRGEPQQISESTSRERAAAAQAARDRFQLALPSVVAPFDSVTALELRFATYQPSEHMVYRGVGRFIQNNLPRVKDLYLRGGQHAINRFLVTRPPHFRSQLRQLWVFYMTPVDRAPPIAQFKNLTELGVHYPIRSSLSLPPQLMGLTRLHLRRVTTTAAHLISMLTRGPTPPGAGHDHASTGRPLAKCIFLDMELDIIYDENGRHGAGTWAQVFRFLRDHCPKLTFLSLEWHGYGSEDHNHTPSKLQEYCQADNAKLMKLLDSIRPSRARMRCATSRTMRYMDGGLSYTFSMLFQDPAVKIPSDRNGMAHFIMYDPPLLHRMVQHVHNSRLDGERTMAVVNSPWMQRLRPA</sequence>
<dbReference type="AlphaFoldDB" id="A0AAN6SLM9"/>